<dbReference type="EMBL" id="JBHSYQ010000016">
    <property type="protein sequence ID" value="MFC6999678.1"/>
    <property type="molecule type" value="Genomic_DNA"/>
</dbReference>
<keyword evidence="3" id="KW-0732">Signal</keyword>
<evidence type="ECO:0000256" key="3">
    <source>
        <dbReference type="SAM" id="SignalP"/>
    </source>
</evidence>
<proteinExistence type="predicted"/>
<name>A0ABW2DT58_9BACT</name>
<sequence length="363" mass="40869">MKKLLLGLALLATASGVCAQDAPLPADDTLRVRSVKWSIFPIAYYTPETRFGFGAKPVQVRRSAGSLRSDRPSTISPSLVFTTRKQMLSTFLVDFWRKHNAQHIHGWVEYNNYPYVFFGVGNDTPAEAEENYTSKTINLYAQFEQRLARNFYLGMRYDLKREWITEVEEGGFLQSNVVLGSEGITSSGLGPVFLYDNRDNLFTPGKGVFMQMLAQSYNKLLGGSSNFMRYRIDLRKYHTVGPGVLAGQSLFTFASGEVPFQFMSPLGGVNQMRGFLEGRFRDHNAAVLQADYRFPLFWRISGAVFGATGQVTRKNSDFSFNRFKNSGGGGLRYRLNDEGMVVRGDVAYSKEGMYVYFAFGEAF</sequence>
<dbReference type="InterPro" id="IPR000184">
    <property type="entry name" value="Bac_surfAg_D15"/>
</dbReference>
<reference evidence="6" key="1">
    <citation type="journal article" date="2019" name="Int. J. Syst. Evol. Microbiol.">
        <title>The Global Catalogue of Microorganisms (GCM) 10K type strain sequencing project: providing services to taxonomists for standard genome sequencing and annotation.</title>
        <authorList>
            <consortium name="The Broad Institute Genomics Platform"/>
            <consortium name="The Broad Institute Genome Sequencing Center for Infectious Disease"/>
            <person name="Wu L."/>
            <person name="Ma J."/>
        </authorList>
    </citation>
    <scope>NUCLEOTIDE SEQUENCE [LARGE SCALE GENOMIC DNA]</scope>
    <source>
        <strain evidence="6">CGMCC 4.7393</strain>
    </source>
</reference>
<comment type="subcellular location">
    <subcellularLocation>
        <location evidence="1">Membrane</location>
    </subcellularLocation>
</comment>
<evidence type="ECO:0000259" key="4">
    <source>
        <dbReference type="Pfam" id="PF01103"/>
    </source>
</evidence>
<feature type="signal peptide" evidence="3">
    <location>
        <begin position="1"/>
        <end position="19"/>
    </location>
</feature>
<dbReference type="Pfam" id="PF01103">
    <property type="entry name" value="Omp85"/>
    <property type="match status" value="1"/>
</dbReference>
<keyword evidence="2" id="KW-0472">Membrane</keyword>
<keyword evidence="6" id="KW-1185">Reference proteome</keyword>
<gene>
    <name evidence="5" type="ORF">ACFQHR_18730</name>
</gene>
<feature type="chain" id="PRO_5045260573" evidence="3">
    <location>
        <begin position="20"/>
        <end position="363"/>
    </location>
</feature>
<evidence type="ECO:0000256" key="1">
    <source>
        <dbReference type="ARBA" id="ARBA00004370"/>
    </source>
</evidence>
<organism evidence="5 6">
    <name type="scientific">Rufibacter roseus</name>
    <dbReference type="NCBI Taxonomy" id="1567108"/>
    <lineage>
        <taxon>Bacteria</taxon>
        <taxon>Pseudomonadati</taxon>
        <taxon>Bacteroidota</taxon>
        <taxon>Cytophagia</taxon>
        <taxon>Cytophagales</taxon>
        <taxon>Hymenobacteraceae</taxon>
        <taxon>Rufibacter</taxon>
    </lineage>
</organism>
<dbReference type="Proteomes" id="UP001596405">
    <property type="component" value="Unassembled WGS sequence"/>
</dbReference>
<dbReference type="Gene3D" id="2.40.160.50">
    <property type="entry name" value="membrane protein fhac: a member of the omp85/tpsb transporter family"/>
    <property type="match status" value="1"/>
</dbReference>
<evidence type="ECO:0000313" key="5">
    <source>
        <dbReference type="EMBL" id="MFC6999678.1"/>
    </source>
</evidence>
<protein>
    <submittedName>
        <fullName evidence="5">BamA/TamA family outer membrane protein</fullName>
    </submittedName>
</protein>
<accession>A0ABW2DT58</accession>
<dbReference type="RefSeq" id="WP_066620907.1">
    <property type="nucleotide sequence ID" value="NZ_JBHSYQ010000016.1"/>
</dbReference>
<feature type="domain" description="Bacterial surface antigen (D15)" evidence="4">
    <location>
        <begin position="84"/>
        <end position="335"/>
    </location>
</feature>
<evidence type="ECO:0000313" key="6">
    <source>
        <dbReference type="Proteomes" id="UP001596405"/>
    </source>
</evidence>
<evidence type="ECO:0000256" key="2">
    <source>
        <dbReference type="ARBA" id="ARBA00023136"/>
    </source>
</evidence>
<comment type="caution">
    <text evidence="5">The sequence shown here is derived from an EMBL/GenBank/DDBJ whole genome shotgun (WGS) entry which is preliminary data.</text>
</comment>